<sequence>MAASLQLKGGTAAKVAAYTPLAREVVIDTDNYRLVIGDGSTAGGKPLTVVSAPKWTTARKLEFTGAATGESDSVDGSADISIALTLGAVDLGTLA</sequence>
<organism evidence="2 3">
    <name type="scientific">Pantoea cypripedii</name>
    <name type="common">Pectobacterium cypripedii</name>
    <name type="synonym">Erwinia cypripedii</name>
    <dbReference type="NCBI Taxonomy" id="55209"/>
    <lineage>
        <taxon>Bacteria</taxon>
        <taxon>Pseudomonadati</taxon>
        <taxon>Pseudomonadota</taxon>
        <taxon>Gammaproteobacteria</taxon>
        <taxon>Enterobacterales</taxon>
        <taxon>Erwiniaceae</taxon>
        <taxon>Pantoea</taxon>
    </lineage>
</organism>
<protein>
    <recommendedName>
        <fullName evidence="1">Major tropism determinant N-terminal domain-containing protein</fullName>
    </recommendedName>
</protein>
<gene>
    <name evidence="2" type="ORF">CUN67_12795</name>
</gene>
<dbReference type="InterPro" id="IPR041352">
    <property type="entry name" value="Mtd_N"/>
</dbReference>
<dbReference type="RefSeq" id="WP_208715694.1">
    <property type="nucleotide sequence ID" value="NZ_CP024768.1"/>
</dbReference>
<reference evidence="2 3" key="1">
    <citation type="submission" date="2017-11" db="EMBL/GenBank/DDBJ databases">
        <title>Genome sequence of Pantoea cypripedii NE1.</title>
        <authorList>
            <person name="Nascimento F.X."/>
        </authorList>
    </citation>
    <scope>NUCLEOTIDE SEQUENCE [LARGE SCALE GENOMIC DNA]</scope>
    <source>
        <strain evidence="2 3">NE1</strain>
    </source>
</reference>
<evidence type="ECO:0000313" key="3">
    <source>
        <dbReference type="Proteomes" id="UP000502005"/>
    </source>
</evidence>
<dbReference type="Pfam" id="PF18454">
    <property type="entry name" value="Mtd_N"/>
    <property type="match status" value="1"/>
</dbReference>
<accession>A0A6B9G9X2</accession>
<name>A0A6B9G9X2_PANCY</name>
<dbReference type="Proteomes" id="UP000502005">
    <property type="component" value="Chromosome"/>
</dbReference>
<evidence type="ECO:0000313" key="2">
    <source>
        <dbReference type="EMBL" id="QGY29759.1"/>
    </source>
</evidence>
<proteinExistence type="predicted"/>
<dbReference type="AlphaFoldDB" id="A0A6B9G9X2"/>
<feature type="domain" description="Major tropism determinant N-terminal" evidence="1">
    <location>
        <begin position="6"/>
        <end position="41"/>
    </location>
</feature>
<dbReference type="Gene3D" id="2.10.10.30">
    <property type="match status" value="1"/>
</dbReference>
<evidence type="ECO:0000259" key="1">
    <source>
        <dbReference type="Pfam" id="PF18454"/>
    </source>
</evidence>
<dbReference type="EMBL" id="CP024768">
    <property type="protein sequence ID" value="QGY29759.1"/>
    <property type="molecule type" value="Genomic_DNA"/>
</dbReference>